<dbReference type="EC" id="2.7.7.24" evidence="2"/>
<dbReference type="Proteomes" id="UP000463983">
    <property type="component" value="Chromosome"/>
</dbReference>
<evidence type="ECO:0000313" key="2">
    <source>
        <dbReference type="EMBL" id="QHO63780.1"/>
    </source>
</evidence>
<dbReference type="RefSeq" id="WP_161932138.1">
    <property type="nucleotide sequence ID" value="NZ_CP047901.1"/>
</dbReference>
<dbReference type="GO" id="GO:0008879">
    <property type="term" value="F:glucose-1-phosphate thymidylyltransferase activity"/>
    <property type="evidence" value="ECO:0007669"/>
    <property type="project" value="UniProtKB-EC"/>
</dbReference>
<dbReference type="Gene3D" id="3.90.550.10">
    <property type="entry name" value="Spore Coat Polysaccharide Biosynthesis Protein SpsA, Chain A"/>
    <property type="match status" value="1"/>
</dbReference>
<evidence type="ECO:0000313" key="3">
    <source>
        <dbReference type="Proteomes" id="UP000463983"/>
    </source>
</evidence>
<dbReference type="Gene3D" id="2.160.10.10">
    <property type="entry name" value="Hexapeptide repeat proteins"/>
    <property type="match status" value="1"/>
</dbReference>
<dbReference type="PANTHER" id="PTHR42883:SF2">
    <property type="entry name" value="THYMIDYLYLTRANSFERASE"/>
    <property type="match status" value="1"/>
</dbReference>
<protein>
    <submittedName>
        <fullName evidence="2">Glucose-1-phosphate thymidylyltransferase</fullName>
        <ecNumber evidence="2">2.7.7.24</ecNumber>
    </submittedName>
</protein>
<evidence type="ECO:0000259" key="1">
    <source>
        <dbReference type="Pfam" id="PF00483"/>
    </source>
</evidence>
<feature type="domain" description="Nucleotidyl transferase" evidence="1">
    <location>
        <begin position="4"/>
        <end position="239"/>
    </location>
</feature>
<reference evidence="3" key="1">
    <citation type="journal article" date="2020" name="Microorganisms">
        <title>Complete Genome of a Member of a New Bacterial Lineage in the Microgenomates Group Reveals an Unusual Nucleotide Composition Disparity Between Two Strands of DNA and Limited Metabolic Potential.</title>
        <authorList>
            <person name="Kadnikov V.V."/>
            <person name="Mardanov A.V."/>
            <person name="Beletsky A.V."/>
            <person name="Karnachuk O.V."/>
            <person name="Ravin N.V."/>
        </authorList>
    </citation>
    <scope>NUCLEOTIDE SEQUENCE [LARGE SCALE GENOMIC DNA]</scope>
</reference>
<keyword evidence="2" id="KW-0808">Transferase</keyword>
<dbReference type="SUPFAM" id="SSF53448">
    <property type="entry name" value="Nucleotide-diphospho-sugar transferases"/>
    <property type="match status" value="1"/>
</dbReference>
<dbReference type="AlphaFoldDB" id="A0A857NBQ3"/>
<organism evidence="2 3">
    <name type="scientific">Candidatus Chazhemtobacterium aquaticus</name>
    <dbReference type="NCBI Taxonomy" id="2715735"/>
    <lineage>
        <taxon>Bacteria</taxon>
        <taxon>Candidatus Chazhemtobacteraceae</taxon>
        <taxon>Candidatus Chazhemtobacterium</taxon>
    </lineage>
</organism>
<dbReference type="KEGG" id="caqa:MICH65_0799"/>
<dbReference type="InterPro" id="IPR029044">
    <property type="entry name" value="Nucleotide-diphossugar_trans"/>
</dbReference>
<dbReference type="NCBIfam" id="TIGR01208">
    <property type="entry name" value="rmlA_long"/>
    <property type="match status" value="1"/>
</dbReference>
<name>A0A857NBQ3_9BACT</name>
<dbReference type="InterPro" id="IPR005908">
    <property type="entry name" value="G1P_thy_trans_l"/>
</dbReference>
<accession>A0A857NBQ3</accession>
<keyword evidence="2" id="KW-0548">Nucleotidyltransferase</keyword>
<proteinExistence type="predicted"/>
<dbReference type="InterPro" id="IPR005835">
    <property type="entry name" value="NTP_transferase_dom"/>
</dbReference>
<dbReference type="PANTHER" id="PTHR42883">
    <property type="entry name" value="GLUCOSE-1-PHOSPHATE THYMIDYLTRANSFERASE"/>
    <property type="match status" value="1"/>
</dbReference>
<gene>
    <name evidence="2" type="ORF">MICH65_0799</name>
</gene>
<dbReference type="EMBL" id="CP047901">
    <property type="protein sequence ID" value="QHO63780.1"/>
    <property type="molecule type" value="Genomic_DNA"/>
</dbReference>
<keyword evidence="3" id="KW-1185">Reference proteome</keyword>
<dbReference type="Pfam" id="PF00483">
    <property type="entry name" value="NTP_transferase"/>
    <property type="match status" value="1"/>
</dbReference>
<sequence length="358" mass="40308">MKGLVPIGGRGTRMRPVTYSVNKHFIPVANKMLVEYPIMTLIKAGIKEIGITYNPGQLEYAKEVLGDGRKWGAKFWYILQPEPKGLANIVEVAEDFLKGSRFVFHLGDNIFVDGIDDLVESFDKGDMEGMVTMVEHEENVRMGVPYFDKKGRLLKYVEKPKKPPHKMAVPGLYFLSDSAFGAFRGRNRLRPSARGEYEIPDLYQWMIDKGLRIEVRKYGGMWLDPGKFGDWLESNQYLLDRLAERKILGKVDKDSRVEGRVEIGKRSRVINSVIRGPVRIGDGVVVKDSFIGPYTSIYHGSKIVGCRVENSVLMEGVELDNMPKVIDNSILGNNTLVKSVSQNGALGMFLGEGSRVEW</sequence>